<gene>
    <name evidence="2" type="ordered locus">SFHH103_06042</name>
</gene>
<evidence type="ECO:0008006" key="4">
    <source>
        <dbReference type="Google" id="ProtNLM"/>
    </source>
</evidence>
<dbReference type="InterPro" id="IPR021327">
    <property type="entry name" value="DUF2934"/>
</dbReference>
<sequence length="101" mass="11297">MGRASRLNFAERLSNSEVRDMENDREELIRRRAYAIWEQEGRPEGQELRHWEQAAREMQGQGASNPDGGENLETEGATNAVSTPKPPAPRGKSARNGARAH</sequence>
<evidence type="ECO:0000313" key="2">
    <source>
        <dbReference type="EMBL" id="CCF00502.1"/>
    </source>
</evidence>
<proteinExistence type="predicted"/>
<evidence type="ECO:0000256" key="1">
    <source>
        <dbReference type="SAM" id="MobiDB-lite"/>
    </source>
</evidence>
<feature type="compositionally biased region" description="Basic and acidic residues" evidence="1">
    <location>
        <begin position="39"/>
        <end position="55"/>
    </location>
</feature>
<protein>
    <recommendedName>
        <fullName evidence="4">DUF2934 domain-containing protein</fullName>
    </recommendedName>
</protein>
<keyword evidence="2" id="KW-0614">Plasmid</keyword>
<dbReference type="EMBL" id="HE616899">
    <property type="protein sequence ID" value="CCF00502.1"/>
    <property type="molecule type" value="Genomic_DNA"/>
</dbReference>
<evidence type="ECO:0000313" key="3">
    <source>
        <dbReference type="Proteomes" id="UP000007735"/>
    </source>
</evidence>
<dbReference type="Proteomes" id="UP000007735">
    <property type="component" value="Plasmid pSfHH103e"/>
</dbReference>
<dbReference type="PATRIC" id="fig|380.5.peg.5601"/>
<reference evidence="2 3" key="1">
    <citation type="journal article" date="2012" name="J. Bacteriol.">
        <title>Genome sequence of the soybean symbiont Sinorhizobium fredii HH103.</title>
        <authorList>
            <person name="Weidner S."/>
            <person name="Becker A."/>
            <person name="Bonilla I."/>
            <person name="Jaenicke S."/>
            <person name="Lloret J."/>
            <person name="Margaret I."/>
            <person name="Puhler A."/>
            <person name="Ruiz-Sainz J.E."/>
            <person name="Schneiker-Bekel S."/>
            <person name="Szczepanowski R."/>
            <person name="Vinardell J.M."/>
            <person name="Zehner S."/>
            <person name="Gottfert M."/>
        </authorList>
    </citation>
    <scope>NUCLEOTIDE SEQUENCE [LARGE SCALE GENOMIC DNA]</scope>
    <source>
        <strain evidence="2 3">HH103</strain>
        <plasmid evidence="3">pSfHH103e</plasmid>
    </source>
</reference>
<feature type="region of interest" description="Disordered" evidence="1">
    <location>
        <begin position="39"/>
        <end position="101"/>
    </location>
</feature>
<name>G9AHH0_SINF1</name>
<dbReference type="HOGENOM" id="CLU_154593_1_1_5"/>
<dbReference type="RefSeq" id="WP_014332154.1">
    <property type="nucleotide sequence ID" value="NC_016815.1"/>
</dbReference>
<geneLocation type="plasmid" evidence="2 3">
    <name>pSfHH103e</name>
</geneLocation>
<dbReference type="AlphaFoldDB" id="G9AHH0"/>
<organism evidence="2 3">
    <name type="scientific">Sinorhizobium fredii (strain HH103)</name>
    <dbReference type="NCBI Taxonomy" id="1117943"/>
    <lineage>
        <taxon>Bacteria</taxon>
        <taxon>Pseudomonadati</taxon>
        <taxon>Pseudomonadota</taxon>
        <taxon>Alphaproteobacteria</taxon>
        <taxon>Hyphomicrobiales</taxon>
        <taxon>Rhizobiaceae</taxon>
        <taxon>Sinorhizobium/Ensifer group</taxon>
        <taxon>Sinorhizobium</taxon>
    </lineage>
</organism>
<dbReference type="KEGG" id="sfh:SFHH103_06042"/>
<accession>G9AHH0</accession>
<dbReference type="Pfam" id="PF11154">
    <property type="entry name" value="DUF2934"/>
    <property type="match status" value="1"/>
</dbReference>